<gene>
    <name evidence="1" type="ORF">WJX72_010891</name>
</gene>
<evidence type="ECO:0000313" key="1">
    <source>
        <dbReference type="EMBL" id="KAK9810450.1"/>
    </source>
</evidence>
<reference evidence="1 2" key="1">
    <citation type="journal article" date="2024" name="Nat. Commun.">
        <title>Phylogenomics reveals the evolutionary origins of lichenization in chlorophyte algae.</title>
        <authorList>
            <person name="Puginier C."/>
            <person name="Libourel C."/>
            <person name="Otte J."/>
            <person name="Skaloud P."/>
            <person name="Haon M."/>
            <person name="Grisel S."/>
            <person name="Petersen M."/>
            <person name="Berrin J.G."/>
            <person name="Delaux P.M."/>
            <person name="Dal Grande F."/>
            <person name="Keller J."/>
        </authorList>
    </citation>
    <scope>NUCLEOTIDE SEQUENCE [LARGE SCALE GENOMIC DNA]</scope>
    <source>
        <strain evidence="1 2">SAG 2043</strain>
    </source>
</reference>
<sequence length="415" mass="45943">MNRRHRSSRDIDKDAGLLDVHNLSDLASVPYFPGTTLFGARQRKQFDPVNLATFTNNFHLATGWLLEIFDFKHVLVAGGSVLRTLIPGRKDASWEQRDFDMFMHGIEPYELFSLAQRIVKHIVLAAATAPGKPNTCTVVHGRNGVKLCVKNEDRELRFDIVMRCYGDPCEILYFFDLDCCKVGFNGMAVVTTLLGARAFQSRENIIQKSDLAHMRSYNLDARVLKYALLRGFALKLVGFGSDDVQVMRAALGRRSMLDAAKELRGYPKILAAHVLSEDAPVGSSKAVEVEDILPASDTSSAGDSQGAVVDLRAEVALTVDAGGDDDAHWDPTLGIPGLLDDGPSGEAMDGQRQTLTSSDEIASWFEEEGLGEAHQVPDPSTEQPYAWQVELSTLKRDLARIFRPETRSFKRTRTK</sequence>
<comment type="caution">
    <text evidence="1">The sequence shown here is derived from an EMBL/GenBank/DDBJ whole genome shotgun (WGS) entry which is preliminary data.</text>
</comment>
<dbReference type="AlphaFoldDB" id="A0AAW1PKW3"/>
<proteinExistence type="predicted"/>
<evidence type="ECO:0000313" key="2">
    <source>
        <dbReference type="Proteomes" id="UP001489004"/>
    </source>
</evidence>
<name>A0AAW1PKW3_9CHLO</name>
<keyword evidence="2" id="KW-1185">Reference proteome</keyword>
<organism evidence="1 2">
    <name type="scientific">[Myrmecia] bisecta</name>
    <dbReference type="NCBI Taxonomy" id="41462"/>
    <lineage>
        <taxon>Eukaryota</taxon>
        <taxon>Viridiplantae</taxon>
        <taxon>Chlorophyta</taxon>
        <taxon>core chlorophytes</taxon>
        <taxon>Trebouxiophyceae</taxon>
        <taxon>Trebouxiales</taxon>
        <taxon>Trebouxiaceae</taxon>
        <taxon>Myrmecia</taxon>
    </lineage>
</organism>
<protein>
    <submittedName>
        <fullName evidence="1">Uncharacterized protein</fullName>
    </submittedName>
</protein>
<dbReference type="Proteomes" id="UP001489004">
    <property type="component" value="Unassembled WGS sequence"/>
</dbReference>
<dbReference type="EMBL" id="JALJOR010000010">
    <property type="protein sequence ID" value="KAK9810450.1"/>
    <property type="molecule type" value="Genomic_DNA"/>
</dbReference>
<accession>A0AAW1PKW3</accession>